<dbReference type="InterPro" id="IPR013087">
    <property type="entry name" value="Znf_C2H2_type"/>
</dbReference>
<evidence type="ECO:0000256" key="9">
    <source>
        <dbReference type="ARBA" id="ARBA00023242"/>
    </source>
</evidence>
<reference evidence="12" key="1">
    <citation type="submission" date="2023-06" db="EMBL/GenBank/DDBJ databases">
        <title>Reference genome for the Northern bat (Eptesicus nilssonii), a most northern bat species.</title>
        <authorList>
            <person name="Laine V.N."/>
            <person name="Pulliainen A.T."/>
            <person name="Lilley T.M."/>
        </authorList>
    </citation>
    <scope>NUCLEOTIDE SEQUENCE</scope>
    <source>
        <strain evidence="12">BLF_Eptnil</strain>
        <tissue evidence="12">Kidney</tissue>
    </source>
</reference>
<dbReference type="InterPro" id="IPR050826">
    <property type="entry name" value="Krueppel_C2H2_ZnFinger"/>
</dbReference>
<dbReference type="EMBL" id="JAULJE010000030">
    <property type="protein sequence ID" value="KAK1327445.1"/>
    <property type="molecule type" value="Genomic_DNA"/>
</dbReference>
<evidence type="ECO:0000256" key="3">
    <source>
        <dbReference type="ARBA" id="ARBA00022723"/>
    </source>
</evidence>
<dbReference type="PANTHER" id="PTHR24377">
    <property type="entry name" value="IP01015P-RELATED"/>
    <property type="match status" value="1"/>
</dbReference>
<evidence type="ECO:0000256" key="8">
    <source>
        <dbReference type="ARBA" id="ARBA00023163"/>
    </source>
</evidence>
<dbReference type="SMART" id="SM00355">
    <property type="entry name" value="ZnF_C2H2"/>
    <property type="match status" value="2"/>
</dbReference>
<dbReference type="AlphaFoldDB" id="A0AA40HA20"/>
<dbReference type="Proteomes" id="UP001177744">
    <property type="component" value="Unassembled WGS sequence"/>
</dbReference>
<accession>A0AA40HA20</accession>
<keyword evidence="7" id="KW-0805">Transcription regulation</keyword>
<dbReference type="PROSITE" id="PS50157">
    <property type="entry name" value="ZINC_FINGER_C2H2_2"/>
    <property type="match status" value="2"/>
</dbReference>
<organism evidence="12 13">
    <name type="scientific">Cnephaeus nilssonii</name>
    <name type="common">Northern bat</name>
    <name type="synonym">Eptesicus nilssonii</name>
    <dbReference type="NCBI Taxonomy" id="3371016"/>
    <lineage>
        <taxon>Eukaryota</taxon>
        <taxon>Metazoa</taxon>
        <taxon>Chordata</taxon>
        <taxon>Craniata</taxon>
        <taxon>Vertebrata</taxon>
        <taxon>Euteleostomi</taxon>
        <taxon>Mammalia</taxon>
        <taxon>Eutheria</taxon>
        <taxon>Laurasiatheria</taxon>
        <taxon>Chiroptera</taxon>
        <taxon>Yangochiroptera</taxon>
        <taxon>Vespertilionidae</taxon>
        <taxon>Cnephaeus</taxon>
    </lineage>
</organism>
<dbReference type="InterPro" id="IPR036236">
    <property type="entry name" value="Znf_C2H2_sf"/>
</dbReference>
<keyword evidence="13" id="KW-1185">Reference proteome</keyword>
<evidence type="ECO:0000256" key="7">
    <source>
        <dbReference type="ARBA" id="ARBA00023015"/>
    </source>
</evidence>
<dbReference type="FunFam" id="3.30.160.60:FF:002196">
    <property type="entry name" value="zinc finger protein 850-like isoform X3"/>
    <property type="match status" value="1"/>
</dbReference>
<evidence type="ECO:0000256" key="5">
    <source>
        <dbReference type="ARBA" id="ARBA00022771"/>
    </source>
</evidence>
<keyword evidence="4" id="KW-0677">Repeat</keyword>
<evidence type="ECO:0000256" key="1">
    <source>
        <dbReference type="ARBA" id="ARBA00004123"/>
    </source>
</evidence>
<comment type="subcellular location">
    <subcellularLocation>
        <location evidence="1">Nucleus</location>
    </subcellularLocation>
</comment>
<dbReference type="GO" id="GO:0060255">
    <property type="term" value="P:regulation of macromolecule metabolic process"/>
    <property type="evidence" value="ECO:0007669"/>
    <property type="project" value="UniProtKB-ARBA"/>
</dbReference>
<keyword evidence="8" id="KW-0804">Transcription</keyword>
<dbReference type="Gene3D" id="3.30.160.60">
    <property type="entry name" value="Classic Zinc Finger"/>
    <property type="match status" value="2"/>
</dbReference>
<evidence type="ECO:0000256" key="10">
    <source>
        <dbReference type="PROSITE-ProRule" id="PRU00042"/>
    </source>
</evidence>
<comment type="caution">
    <text evidence="12">The sequence shown here is derived from an EMBL/GenBank/DDBJ whole genome shotgun (WGS) entry which is preliminary data.</text>
</comment>
<feature type="domain" description="C2H2-type" evidence="11">
    <location>
        <begin position="124"/>
        <end position="151"/>
    </location>
</feature>
<evidence type="ECO:0000256" key="6">
    <source>
        <dbReference type="ARBA" id="ARBA00022833"/>
    </source>
</evidence>
<proteinExistence type="inferred from homology"/>
<gene>
    <name evidence="12" type="ORF">QTO34_014159</name>
</gene>
<keyword evidence="6" id="KW-0862">Zinc</keyword>
<evidence type="ECO:0000313" key="12">
    <source>
        <dbReference type="EMBL" id="KAK1327445.1"/>
    </source>
</evidence>
<feature type="domain" description="C2H2-type" evidence="11">
    <location>
        <begin position="27"/>
        <end position="54"/>
    </location>
</feature>
<dbReference type="GO" id="GO:0008270">
    <property type="term" value="F:zinc ion binding"/>
    <property type="evidence" value="ECO:0007669"/>
    <property type="project" value="UniProtKB-KW"/>
</dbReference>
<comment type="similarity">
    <text evidence="2">Belongs to the krueppel C2H2-type zinc-finger protein family.</text>
</comment>
<sequence>MLEVFAFVSSVGPNSFYNQVHTGEKLYECRDCRMSFIQSSTITPHQRVHTGENLRSVVNVGKLLPTIITSLSTGEFTLEKSLEHNDCLPSYNTTEFTVEKSPKSVVTVGSSLGNARVHSGAKPYECSECGKSFTCNNHLLIHKRVHIGEKLYVCTVYGKFVIFINIRGVNTRILFVNDFHGFEDSVEVVIKNVVELSKQLDLEVEAEDVTELLASHGEELSAEDLTQLKQQFIEEEDTPTPEPRRFTSRN</sequence>
<evidence type="ECO:0000256" key="4">
    <source>
        <dbReference type="ARBA" id="ARBA00022737"/>
    </source>
</evidence>
<dbReference type="GO" id="GO:0080090">
    <property type="term" value="P:regulation of primary metabolic process"/>
    <property type="evidence" value="ECO:0007669"/>
    <property type="project" value="UniProtKB-ARBA"/>
</dbReference>
<keyword evidence="3" id="KW-0479">Metal-binding</keyword>
<dbReference type="Pfam" id="PF00096">
    <property type="entry name" value="zf-C2H2"/>
    <property type="match status" value="1"/>
</dbReference>
<dbReference type="PROSITE" id="PS00028">
    <property type="entry name" value="ZINC_FINGER_C2H2_1"/>
    <property type="match status" value="2"/>
</dbReference>
<evidence type="ECO:0000313" key="13">
    <source>
        <dbReference type="Proteomes" id="UP001177744"/>
    </source>
</evidence>
<keyword evidence="9" id="KW-0539">Nucleus</keyword>
<dbReference type="GO" id="GO:0005634">
    <property type="term" value="C:nucleus"/>
    <property type="evidence" value="ECO:0007669"/>
    <property type="project" value="UniProtKB-SubCell"/>
</dbReference>
<evidence type="ECO:0000256" key="2">
    <source>
        <dbReference type="ARBA" id="ARBA00006991"/>
    </source>
</evidence>
<dbReference type="FunFam" id="3.30.160.60:FF:001157">
    <property type="entry name" value="Zinc finger protein 793"/>
    <property type="match status" value="1"/>
</dbReference>
<dbReference type="SUPFAM" id="SSF57667">
    <property type="entry name" value="beta-beta-alpha zinc fingers"/>
    <property type="match status" value="2"/>
</dbReference>
<keyword evidence="5 10" id="KW-0863">Zinc-finger</keyword>
<evidence type="ECO:0000259" key="11">
    <source>
        <dbReference type="PROSITE" id="PS50157"/>
    </source>
</evidence>
<name>A0AA40HA20_CNENI</name>
<protein>
    <recommendedName>
        <fullName evidence="11">C2H2-type domain-containing protein</fullName>
    </recommendedName>
</protein>